<dbReference type="Proteomes" id="UP001465755">
    <property type="component" value="Unassembled WGS sequence"/>
</dbReference>
<keyword evidence="2" id="KW-1133">Transmembrane helix</keyword>
<feature type="transmembrane region" description="Helical" evidence="2">
    <location>
        <begin position="153"/>
        <end position="174"/>
    </location>
</feature>
<proteinExistence type="predicted"/>
<sequence length="1531" mass="165540">MVVSIALGLVLVKVFDSLSHRDIVNKKLSRKLVHMLAGPGFMLCWPLFSAQASARYFAAVVPSLNIVRLLLIGFGIVEDPRTVKSVSRSGDKGELLRGPLYYVLVLLAATLTLWRTSPVPAVALALMCGGDGLADIAGRNLRGPSLPHNPRKTWAGSIAMFIGGSVMALGFLIFSTATIRLLHERPDLVDAITVSLQACCHLHSPHLRSLLESMRLAIQKHQLGLMSEAVQNGAWVQLADHLPHLQSLLPGLQQEARELCAAIAKALPADRRRHLLRAAIAAGRWDGSLAFAKLLDAALALARRDELCQDDVSLDLSNATAVTAWAVGMLDDDSMQPGDVNADPKLCSRLLQQADRSLQAFASGGAEQAAAGTAVLQQLLHALSHLLRTQPDRPLRQSISGLDHHGGASGSIGTQPSTLARQAVARDKAISLLKDAQAAAAQGKPQFLSGLLRTVAKTLVANPPVSDAAAVWQAFGHGPGLRLNAMTAAEENQQQDNRQNGGSQEHSSASSVLLDDPADLSGPDCLSAMLAYMAEVGDELASNDPAPAEQHNYFAFLHELPSALLARLLAQHMPGFEAWIQMQLRTNPSLASTSMQGQEKHAGAQQNQLHALLAAERWRDAIDLLDRHRTSRPPDWLLERAIDTATSMNSAGSSASRRKPHRRSSEAGTHRRSTAQSFSWQCCMRIQDPHQAATLALRHLGKWELQNALDLLQACACRLTAGGVLASDCLSQQLRTMTTLLRLYERALAGPAGHREFKSWQHMHTLFEGNAEMLIRRLLNQDDVTLAAELLALCDCSDDLVVEVHSRQLQHILEAPIAASGGILEVMRHLQQMSDGTQAMQCGIRLLHCGSSQQDRRILLSWLSSLPDSTPELYQLQLGFKCLSVIGPQWEDRLGSLVSRPDLLVESLVMNQQFALAAKVLELSPGRRNDDMLLSYARKAASFLQWGDSQTSDFVAAAGAASPVRMPSGDALLLAGDDVADDSLRKHFSFATAPSTTLVTAILQLSSSPATAACLARTLARELAEVHLSQDPTVLAASDAAMEEALEAAALVAQILEFASQQLSAAPARSEGPEDRDAQQLAERVELVQMLLGHLVPVSLAELSDEAQAHGLVDRLLQQEHYPLAVFVSRRCGLAEQPCWLSWARALIMLGEYDEAEKRLANAFLTTRAPADGCQDAEGNAENARQMVAALEETQPINLSGLQQWWKQLEQTMQSTGDVSMSSGDYLQVLAQPMQSASPEQVAWHSLPEQRMDGKRLALGRQLLLDHAPSDLPAFLFKWERAAEACELMYPPVPGNNTQQYCHPCESEASDPLDARFALDALLHLCVQHGQLSTLRPAAWSCVQLAAISSTLGQANTHMQSAVIHLHDVLREAATMAPAQRGQPRTSRDVSRQLQSASQLLAQAQAQADVFQAVRGMMSDDKLAVDLVTRPSDWPISRMPLSYFLFQAQSDLADDGNQGQGRRGAVVQGLLAAQAGDHAALKQLLANIQGTAAADDFDKVLGEAAAACLQQGRGSFIACAHLPPRCMPSRG</sequence>
<feature type="transmembrane region" description="Helical" evidence="2">
    <location>
        <begin position="98"/>
        <end position="115"/>
    </location>
</feature>
<organism evidence="3 4">
    <name type="scientific">Symbiochloris irregularis</name>
    <dbReference type="NCBI Taxonomy" id="706552"/>
    <lineage>
        <taxon>Eukaryota</taxon>
        <taxon>Viridiplantae</taxon>
        <taxon>Chlorophyta</taxon>
        <taxon>core chlorophytes</taxon>
        <taxon>Trebouxiophyceae</taxon>
        <taxon>Trebouxiales</taxon>
        <taxon>Trebouxiaceae</taxon>
        <taxon>Symbiochloris</taxon>
    </lineage>
</organism>
<feature type="transmembrane region" description="Helical" evidence="2">
    <location>
        <begin position="56"/>
        <end position="77"/>
    </location>
</feature>
<feature type="transmembrane region" description="Helical" evidence="2">
    <location>
        <begin position="32"/>
        <end position="50"/>
    </location>
</feature>
<gene>
    <name evidence="3" type="ORF">WJX73_002678</name>
</gene>
<protein>
    <submittedName>
        <fullName evidence="3">Uncharacterized protein</fullName>
    </submittedName>
</protein>
<evidence type="ECO:0000313" key="3">
    <source>
        <dbReference type="EMBL" id="KAK9792969.1"/>
    </source>
</evidence>
<feature type="region of interest" description="Disordered" evidence="1">
    <location>
        <begin position="490"/>
        <end position="517"/>
    </location>
</feature>
<dbReference type="PANTHER" id="PTHR35478:SF1">
    <property type="entry name" value="ZINC FINGER FYVE DOMAIN-CONTAINING PROTEIN 26"/>
    <property type="match status" value="1"/>
</dbReference>
<keyword evidence="2" id="KW-0472">Membrane</keyword>
<dbReference type="EMBL" id="JALJOQ010000156">
    <property type="protein sequence ID" value="KAK9792969.1"/>
    <property type="molecule type" value="Genomic_DNA"/>
</dbReference>
<evidence type="ECO:0000256" key="2">
    <source>
        <dbReference type="SAM" id="Phobius"/>
    </source>
</evidence>
<feature type="region of interest" description="Disordered" evidence="1">
    <location>
        <begin position="647"/>
        <end position="673"/>
    </location>
</feature>
<evidence type="ECO:0000313" key="4">
    <source>
        <dbReference type="Proteomes" id="UP001465755"/>
    </source>
</evidence>
<accession>A0AAW1NUF0</accession>
<feature type="compositionally biased region" description="Polar residues" evidence="1">
    <location>
        <begin position="490"/>
        <end position="511"/>
    </location>
</feature>
<keyword evidence="2" id="KW-0812">Transmembrane</keyword>
<dbReference type="PANTHER" id="PTHR35478">
    <property type="entry name" value="ZINC FINGER FYVE DOMAIN PROTEIN"/>
    <property type="match status" value="1"/>
</dbReference>
<reference evidence="3 4" key="1">
    <citation type="journal article" date="2024" name="Nat. Commun.">
        <title>Phylogenomics reveals the evolutionary origins of lichenization in chlorophyte algae.</title>
        <authorList>
            <person name="Puginier C."/>
            <person name="Libourel C."/>
            <person name="Otte J."/>
            <person name="Skaloud P."/>
            <person name="Haon M."/>
            <person name="Grisel S."/>
            <person name="Petersen M."/>
            <person name="Berrin J.G."/>
            <person name="Delaux P.M."/>
            <person name="Dal Grande F."/>
            <person name="Keller J."/>
        </authorList>
    </citation>
    <scope>NUCLEOTIDE SEQUENCE [LARGE SCALE GENOMIC DNA]</scope>
    <source>
        <strain evidence="3 4">SAG 2036</strain>
    </source>
</reference>
<feature type="region of interest" description="Disordered" evidence="1">
    <location>
        <begin position="395"/>
        <end position="415"/>
    </location>
</feature>
<name>A0AAW1NUF0_9CHLO</name>
<comment type="caution">
    <text evidence="3">The sequence shown here is derived from an EMBL/GenBank/DDBJ whole genome shotgun (WGS) entry which is preliminary data.</text>
</comment>
<keyword evidence="4" id="KW-1185">Reference proteome</keyword>
<evidence type="ECO:0000256" key="1">
    <source>
        <dbReference type="SAM" id="MobiDB-lite"/>
    </source>
</evidence>